<evidence type="ECO:0000313" key="2">
    <source>
        <dbReference type="Proteomes" id="UP001597171"/>
    </source>
</evidence>
<dbReference type="RefSeq" id="WP_378777789.1">
    <property type="nucleotide sequence ID" value="NZ_JBHTMX010000402.1"/>
</dbReference>
<dbReference type="Gene3D" id="1.10.3230.30">
    <property type="entry name" value="Phage gp6-like head-tail connector protein"/>
    <property type="match status" value="1"/>
</dbReference>
<sequence>MPAVLLTAPAAEPLGLADAKAYLRLDHDDEDALLGELIASARAEVERLTRRVLVAQRWRLDAPVPPPGGAVKLR</sequence>
<name>A0ABW3ZCU4_9HYPH</name>
<keyword evidence="2" id="KW-1185">Reference proteome</keyword>
<organism evidence="1 2">
    <name type="scientific">Methylopila musalis</name>
    <dbReference type="NCBI Taxonomy" id="1134781"/>
    <lineage>
        <taxon>Bacteria</taxon>
        <taxon>Pseudomonadati</taxon>
        <taxon>Pseudomonadota</taxon>
        <taxon>Alphaproteobacteria</taxon>
        <taxon>Hyphomicrobiales</taxon>
        <taxon>Methylopilaceae</taxon>
        <taxon>Methylopila</taxon>
    </lineage>
</organism>
<evidence type="ECO:0000313" key="1">
    <source>
        <dbReference type="EMBL" id="MFD1333894.1"/>
    </source>
</evidence>
<dbReference type="InterPro" id="IPR011738">
    <property type="entry name" value="Phage_CHP"/>
</dbReference>
<accession>A0ABW3ZCU4</accession>
<feature type="non-terminal residue" evidence="1">
    <location>
        <position position="74"/>
    </location>
</feature>
<dbReference type="InterPro" id="IPR006450">
    <property type="entry name" value="Phage_HK97_gp6-like"/>
</dbReference>
<dbReference type="CDD" id="cd08054">
    <property type="entry name" value="gp6"/>
    <property type="match status" value="1"/>
</dbReference>
<dbReference type="Pfam" id="PF05135">
    <property type="entry name" value="Phage_connect_1"/>
    <property type="match status" value="1"/>
</dbReference>
<dbReference type="Proteomes" id="UP001597171">
    <property type="component" value="Unassembled WGS sequence"/>
</dbReference>
<dbReference type="NCBIfam" id="TIGR01560">
    <property type="entry name" value="put_DNA_pack"/>
    <property type="match status" value="1"/>
</dbReference>
<comment type="caution">
    <text evidence="1">The sequence shown here is derived from an EMBL/GenBank/DDBJ whole genome shotgun (WGS) entry which is preliminary data.</text>
</comment>
<protein>
    <submittedName>
        <fullName evidence="1">Head-tail connector protein</fullName>
    </submittedName>
</protein>
<reference evidence="2" key="1">
    <citation type="journal article" date="2019" name="Int. J. Syst. Evol. Microbiol.">
        <title>The Global Catalogue of Microorganisms (GCM) 10K type strain sequencing project: providing services to taxonomists for standard genome sequencing and annotation.</title>
        <authorList>
            <consortium name="The Broad Institute Genomics Platform"/>
            <consortium name="The Broad Institute Genome Sequencing Center for Infectious Disease"/>
            <person name="Wu L."/>
            <person name="Ma J."/>
        </authorList>
    </citation>
    <scope>NUCLEOTIDE SEQUENCE [LARGE SCALE GENOMIC DNA]</scope>
    <source>
        <strain evidence="2">CCUG 61696</strain>
    </source>
</reference>
<gene>
    <name evidence="1" type="ORF">ACFQ4O_17955</name>
</gene>
<dbReference type="EMBL" id="JBHTMX010000402">
    <property type="protein sequence ID" value="MFD1333894.1"/>
    <property type="molecule type" value="Genomic_DNA"/>
</dbReference>
<proteinExistence type="predicted"/>
<dbReference type="NCBIfam" id="TIGR02215">
    <property type="entry name" value="phage_chp_gp8"/>
    <property type="match status" value="1"/>
</dbReference>
<dbReference type="InterPro" id="IPR021146">
    <property type="entry name" value="Phage_gp6-like_head-tail"/>
</dbReference>